<feature type="DNA-binding region" description="OmpR/PhoB-type" evidence="7">
    <location>
        <begin position="159"/>
        <end position="259"/>
    </location>
</feature>
<keyword evidence="2" id="KW-0902">Two-component regulatory system</keyword>
<evidence type="ECO:0000313" key="11">
    <source>
        <dbReference type="Proteomes" id="UP001139031"/>
    </source>
</evidence>
<evidence type="ECO:0000313" key="10">
    <source>
        <dbReference type="EMBL" id="MBZ5709912.1"/>
    </source>
</evidence>
<dbReference type="SUPFAM" id="SSF52172">
    <property type="entry name" value="CheY-like"/>
    <property type="match status" value="1"/>
</dbReference>
<dbReference type="SUPFAM" id="SSF46894">
    <property type="entry name" value="C-terminal effector domain of the bipartite response regulators"/>
    <property type="match status" value="1"/>
</dbReference>
<dbReference type="InterPro" id="IPR036388">
    <property type="entry name" value="WH-like_DNA-bd_sf"/>
</dbReference>
<evidence type="ECO:0000256" key="3">
    <source>
        <dbReference type="ARBA" id="ARBA00023015"/>
    </source>
</evidence>
<feature type="domain" description="Response regulatory" evidence="8">
    <location>
        <begin position="3"/>
        <end position="116"/>
    </location>
</feature>
<evidence type="ECO:0000259" key="9">
    <source>
        <dbReference type="PROSITE" id="PS51755"/>
    </source>
</evidence>
<sequence>MPRVLLIDDEEPLRVSLTYALTREGYSVTTAADGPSALERARDSQPDVVILDLMLPGLDGMEVCRRLRAESDVPVVMLTARDRGQDKIDGLSLGADDYVTKPFDTPELLARVGAVLRRRVSARRLLEEDRLLVQRMEELLRQAPIPRITAREPQLRTPPDGRLHGGRVVVDLDSASVVVAGQPITCSAAEYALLRILLSYPNRVVTRTELIERTWGPGAPDGHTLLAVHIRCLREKIEEDPAHPRLVTTVPGIGFRYDLPS</sequence>
<comment type="caution">
    <text evidence="10">The sequence shown here is derived from an EMBL/GenBank/DDBJ whole genome shotgun (WGS) entry which is preliminary data.</text>
</comment>
<dbReference type="SMART" id="SM00448">
    <property type="entry name" value="REC"/>
    <property type="match status" value="1"/>
</dbReference>
<dbReference type="EMBL" id="JAIRAU010000011">
    <property type="protein sequence ID" value="MBZ5709912.1"/>
    <property type="molecule type" value="Genomic_DNA"/>
</dbReference>
<dbReference type="SMART" id="SM00862">
    <property type="entry name" value="Trans_reg_C"/>
    <property type="match status" value="1"/>
</dbReference>
<dbReference type="Gene3D" id="1.10.10.10">
    <property type="entry name" value="Winged helix-like DNA-binding domain superfamily/Winged helix DNA-binding domain"/>
    <property type="match status" value="1"/>
</dbReference>
<dbReference type="InterPro" id="IPR001867">
    <property type="entry name" value="OmpR/PhoB-type_DNA-bd"/>
</dbReference>
<feature type="modified residue" description="4-aspartylphosphate" evidence="6">
    <location>
        <position position="52"/>
    </location>
</feature>
<dbReference type="InterPro" id="IPR016032">
    <property type="entry name" value="Sig_transdc_resp-reg_C-effctor"/>
</dbReference>
<keyword evidence="4 7" id="KW-0238">DNA-binding</keyword>
<proteinExistence type="predicted"/>
<evidence type="ECO:0000256" key="7">
    <source>
        <dbReference type="PROSITE-ProRule" id="PRU01091"/>
    </source>
</evidence>
<gene>
    <name evidence="10" type="ORF">K7C98_11670</name>
</gene>
<dbReference type="Gene3D" id="6.10.250.690">
    <property type="match status" value="1"/>
</dbReference>
<evidence type="ECO:0000256" key="1">
    <source>
        <dbReference type="ARBA" id="ARBA00022553"/>
    </source>
</evidence>
<dbReference type="Gene3D" id="3.40.50.2300">
    <property type="match status" value="1"/>
</dbReference>
<dbReference type="RefSeq" id="WP_224191684.1">
    <property type="nucleotide sequence ID" value="NZ_JAIRAU010000011.1"/>
</dbReference>
<dbReference type="InterPro" id="IPR039420">
    <property type="entry name" value="WalR-like"/>
</dbReference>
<dbReference type="CDD" id="cd00383">
    <property type="entry name" value="trans_reg_C"/>
    <property type="match status" value="1"/>
</dbReference>
<keyword evidence="3" id="KW-0805">Transcription regulation</keyword>
<reference evidence="10" key="1">
    <citation type="submission" date="2021-08" db="EMBL/GenBank/DDBJ databases">
        <authorList>
            <person name="Stevens D.C."/>
        </authorList>
    </citation>
    <scope>NUCLEOTIDE SEQUENCE</scope>
    <source>
        <strain evidence="10">DSM 53165</strain>
    </source>
</reference>
<keyword evidence="5" id="KW-0804">Transcription</keyword>
<protein>
    <submittedName>
        <fullName evidence="10">Response regulator transcription factor</fullName>
    </submittedName>
</protein>
<organism evidence="10 11">
    <name type="scientific">Nannocystis pusilla</name>
    <dbReference type="NCBI Taxonomy" id="889268"/>
    <lineage>
        <taxon>Bacteria</taxon>
        <taxon>Pseudomonadati</taxon>
        <taxon>Myxococcota</taxon>
        <taxon>Polyangia</taxon>
        <taxon>Nannocystales</taxon>
        <taxon>Nannocystaceae</taxon>
        <taxon>Nannocystis</taxon>
    </lineage>
</organism>
<dbReference type="Pfam" id="PF00486">
    <property type="entry name" value="Trans_reg_C"/>
    <property type="match status" value="1"/>
</dbReference>
<keyword evidence="1 6" id="KW-0597">Phosphoprotein</keyword>
<dbReference type="Proteomes" id="UP001139031">
    <property type="component" value="Unassembled WGS sequence"/>
</dbReference>
<evidence type="ECO:0000256" key="6">
    <source>
        <dbReference type="PROSITE-ProRule" id="PRU00169"/>
    </source>
</evidence>
<feature type="domain" description="OmpR/PhoB-type" evidence="9">
    <location>
        <begin position="159"/>
        <end position="259"/>
    </location>
</feature>
<evidence type="ECO:0000256" key="4">
    <source>
        <dbReference type="ARBA" id="ARBA00023125"/>
    </source>
</evidence>
<evidence type="ECO:0000256" key="5">
    <source>
        <dbReference type="ARBA" id="ARBA00023163"/>
    </source>
</evidence>
<accession>A0ABS7TNU9</accession>
<dbReference type="InterPro" id="IPR001789">
    <property type="entry name" value="Sig_transdc_resp-reg_receiver"/>
</dbReference>
<dbReference type="InterPro" id="IPR011006">
    <property type="entry name" value="CheY-like_superfamily"/>
</dbReference>
<evidence type="ECO:0000256" key="2">
    <source>
        <dbReference type="ARBA" id="ARBA00023012"/>
    </source>
</evidence>
<dbReference type="Pfam" id="PF00072">
    <property type="entry name" value="Response_reg"/>
    <property type="match status" value="1"/>
</dbReference>
<dbReference type="PANTHER" id="PTHR48111">
    <property type="entry name" value="REGULATOR OF RPOS"/>
    <property type="match status" value="1"/>
</dbReference>
<keyword evidence="11" id="KW-1185">Reference proteome</keyword>
<dbReference type="PROSITE" id="PS51755">
    <property type="entry name" value="OMPR_PHOB"/>
    <property type="match status" value="1"/>
</dbReference>
<name>A0ABS7TNU9_9BACT</name>
<dbReference type="PROSITE" id="PS50110">
    <property type="entry name" value="RESPONSE_REGULATORY"/>
    <property type="match status" value="1"/>
</dbReference>
<dbReference type="PANTHER" id="PTHR48111:SF1">
    <property type="entry name" value="TWO-COMPONENT RESPONSE REGULATOR ORR33"/>
    <property type="match status" value="1"/>
</dbReference>
<evidence type="ECO:0000259" key="8">
    <source>
        <dbReference type="PROSITE" id="PS50110"/>
    </source>
</evidence>